<name>B0TAV3_HELMI</name>
<dbReference type="PROSITE" id="PS50110">
    <property type="entry name" value="RESPONSE_REGULATORY"/>
    <property type="match status" value="1"/>
</dbReference>
<dbReference type="GO" id="GO:0000160">
    <property type="term" value="P:phosphorelay signal transduction system"/>
    <property type="evidence" value="ECO:0007669"/>
    <property type="project" value="InterPro"/>
</dbReference>
<dbReference type="Pfam" id="PF00072">
    <property type="entry name" value="Response_reg"/>
    <property type="match status" value="1"/>
</dbReference>
<feature type="domain" description="ANTAR" evidence="6">
    <location>
        <begin position="137"/>
        <end position="198"/>
    </location>
</feature>
<dbReference type="OrthoDB" id="9779069at2"/>
<evidence type="ECO:0000259" key="5">
    <source>
        <dbReference type="PROSITE" id="PS50110"/>
    </source>
</evidence>
<dbReference type="EMBL" id="CP000930">
    <property type="protein sequence ID" value="ABZ85064.1"/>
    <property type="molecule type" value="Genomic_DNA"/>
</dbReference>
<dbReference type="InterPro" id="IPR050595">
    <property type="entry name" value="Bact_response_regulator"/>
</dbReference>
<dbReference type="SUPFAM" id="SSF52172">
    <property type="entry name" value="CheY-like"/>
    <property type="match status" value="1"/>
</dbReference>
<comment type="caution">
    <text evidence="4">Lacks conserved residue(s) required for the propagation of feature annotation.</text>
</comment>
<reference evidence="7 8" key="1">
    <citation type="journal article" date="2008" name="J. Bacteriol.">
        <title>The genome of Heliobacterium modesticaldum, a phototrophic representative of the Firmicutes containing the simplest photosynthetic apparatus.</title>
        <authorList>
            <person name="Sattley W.M."/>
            <person name="Madigan M.T."/>
            <person name="Swingley W.D."/>
            <person name="Cheung P.C."/>
            <person name="Clocksin K.M."/>
            <person name="Conrad A.L."/>
            <person name="Dejesa L.C."/>
            <person name="Honchak B.M."/>
            <person name="Jung D.O."/>
            <person name="Karbach L.E."/>
            <person name="Kurdoglu A."/>
            <person name="Lahiri S."/>
            <person name="Mastrian S.D."/>
            <person name="Page L.E."/>
            <person name="Taylor H.L."/>
            <person name="Wang Z.T."/>
            <person name="Raymond J."/>
            <person name="Chen M."/>
            <person name="Blankenship R.E."/>
            <person name="Touchman J.W."/>
        </authorList>
    </citation>
    <scope>NUCLEOTIDE SEQUENCE [LARGE SCALE GENOMIC DNA]</scope>
    <source>
        <strain evidence="8">ATCC 51547 / Ice1</strain>
    </source>
</reference>
<sequence length="207" mass="23664">MRLFIFAEEGTPLNGLRIFLAMPAGPLRDKVKDSLSRHGYVIIGEAADGMTALRSLHKLLPDLVIIEMQLPALDGLELAKLCQEEQLGAAVLLTPYNQLGTVQRALETWLFEPLIRPIREEALLAAVVTAYTHYMREARLTREVHELKEALEKRKLINQAKRRLMEKLHVNEDEAHRILQRYAMNHRIASKEAASRILKVYSHDERA</sequence>
<gene>
    <name evidence="7" type="ORF">HM1_2516</name>
</gene>
<dbReference type="eggNOG" id="COG3707">
    <property type="taxonomic scope" value="Bacteria"/>
</dbReference>
<dbReference type="GO" id="GO:0003723">
    <property type="term" value="F:RNA binding"/>
    <property type="evidence" value="ECO:0007669"/>
    <property type="project" value="InterPro"/>
</dbReference>
<dbReference type="Proteomes" id="UP000008550">
    <property type="component" value="Chromosome"/>
</dbReference>
<dbReference type="SMART" id="SM01012">
    <property type="entry name" value="ANTAR"/>
    <property type="match status" value="1"/>
</dbReference>
<dbReference type="HOGENOM" id="CLU_000445_65_0_9"/>
<dbReference type="InterPro" id="IPR008327">
    <property type="entry name" value="Sig_transdc_resp-reg_antiterm"/>
</dbReference>
<evidence type="ECO:0000259" key="6">
    <source>
        <dbReference type="PROSITE" id="PS50921"/>
    </source>
</evidence>
<dbReference type="InterPro" id="IPR036388">
    <property type="entry name" value="WH-like_DNA-bd_sf"/>
</dbReference>
<keyword evidence="8" id="KW-1185">Reference proteome</keyword>
<dbReference type="STRING" id="498761.HM1_2516"/>
<dbReference type="PANTHER" id="PTHR44591:SF3">
    <property type="entry name" value="RESPONSE REGULATORY DOMAIN-CONTAINING PROTEIN"/>
    <property type="match status" value="1"/>
</dbReference>
<comment type="function">
    <text evidence="3">May play the central regulatory role in sporulation. It may be an element of the effector pathway responsible for the activation of sporulation genes in response to nutritional stress. Spo0A may act in concert with spo0H (a sigma factor) to control the expression of some genes that are critical to the sporulation process.</text>
</comment>
<dbReference type="Gene3D" id="1.10.10.10">
    <property type="entry name" value="Winged helix-like DNA-binding domain superfamily/Winged helix DNA-binding domain"/>
    <property type="match status" value="1"/>
</dbReference>
<organism evidence="7 8">
    <name type="scientific">Heliobacterium modesticaldum (strain ATCC 51547 / Ice1)</name>
    <dbReference type="NCBI Taxonomy" id="498761"/>
    <lineage>
        <taxon>Bacteria</taxon>
        <taxon>Bacillati</taxon>
        <taxon>Bacillota</taxon>
        <taxon>Clostridia</taxon>
        <taxon>Eubacteriales</taxon>
        <taxon>Heliobacteriaceae</taxon>
        <taxon>Heliomicrobium</taxon>
    </lineage>
</organism>
<dbReference type="KEGG" id="hmo:HM1_2516"/>
<evidence type="ECO:0000256" key="1">
    <source>
        <dbReference type="ARBA" id="ARBA00018672"/>
    </source>
</evidence>
<accession>B0TAV3</accession>
<dbReference type="InterPro" id="IPR011006">
    <property type="entry name" value="CheY-like_superfamily"/>
</dbReference>
<dbReference type="PROSITE" id="PS50921">
    <property type="entry name" value="ANTAR"/>
    <property type="match status" value="1"/>
</dbReference>
<evidence type="ECO:0000256" key="2">
    <source>
        <dbReference type="ARBA" id="ARBA00022553"/>
    </source>
</evidence>
<dbReference type="Pfam" id="PF03861">
    <property type="entry name" value="ANTAR"/>
    <property type="match status" value="1"/>
</dbReference>
<dbReference type="AlphaFoldDB" id="B0TAV3"/>
<dbReference type="Gene3D" id="3.40.50.2300">
    <property type="match status" value="1"/>
</dbReference>
<feature type="domain" description="Response regulatory" evidence="5">
    <location>
        <begin position="17"/>
        <end position="131"/>
    </location>
</feature>
<proteinExistence type="predicted"/>
<evidence type="ECO:0000256" key="3">
    <source>
        <dbReference type="ARBA" id="ARBA00024867"/>
    </source>
</evidence>
<protein>
    <recommendedName>
        <fullName evidence="1">Stage 0 sporulation protein A homolog</fullName>
    </recommendedName>
</protein>
<dbReference type="SMART" id="SM00448">
    <property type="entry name" value="REC"/>
    <property type="match status" value="1"/>
</dbReference>
<dbReference type="PIRSF" id="PIRSF036382">
    <property type="entry name" value="RR_antiterm"/>
    <property type="match status" value="1"/>
</dbReference>
<dbReference type="InterPro" id="IPR001789">
    <property type="entry name" value="Sig_transdc_resp-reg_receiver"/>
</dbReference>
<evidence type="ECO:0000313" key="8">
    <source>
        <dbReference type="Proteomes" id="UP000008550"/>
    </source>
</evidence>
<dbReference type="InterPro" id="IPR005561">
    <property type="entry name" value="ANTAR"/>
</dbReference>
<keyword evidence="2" id="KW-0597">Phosphoprotein</keyword>
<evidence type="ECO:0000256" key="4">
    <source>
        <dbReference type="PROSITE-ProRule" id="PRU00169"/>
    </source>
</evidence>
<evidence type="ECO:0000313" key="7">
    <source>
        <dbReference type="EMBL" id="ABZ85064.1"/>
    </source>
</evidence>
<dbReference type="PANTHER" id="PTHR44591">
    <property type="entry name" value="STRESS RESPONSE REGULATOR PROTEIN 1"/>
    <property type="match status" value="1"/>
</dbReference>